<protein>
    <submittedName>
        <fullName evidence="2">Putative scaffolding protein</fullName>
    </submittedName>
</protein>
<evidence type="ECO:0000256" key="1">
    <source>
        <dbReference type="SAM" id="MobiDB-lite"/>
    </source>
</evidence>
<dbReference type="EMBL" id="MK562503">
    <property type="protein sequence ID" value="QBP32936.1"/>
    <property type="molecule type" value="Genomic_DNA"/>
</dbReference>
<name>A0A482JJS9_9CAUD</name>
<evidence type="ECO:0000313" key="3">
    <source>
        <dbReference type="Proteomes" id="UP000294568"/>
    </source>
</evidence>
<organism evidence="2 3">
    <name type="scientific">Shigella phage Buco</name>
    <dbReference type="NCBI Taxonomy" id="2530183"/>
    <lineage>
        <taxon>Viruses</taxon>
        <taxon>Duplodnaviria</taxon>
        <taxon>Heunggongvirae</taxon>
        <taxon>Uroviricota</taxon>
        <taxon>Caudoviricetes</taxon>
        <taxon>Autographivirales</taxon>
        <taxon>Autoscriptoviridae</taxon>
        <taxon>Slopekvirinae</taxon>
        <taxon>Bucovirus</taxon>
        <taxon>Bucovirus buco</taxon>
    </lineage>
</organism>
<reference evidence="2 3" key="1">
    <citation type="submission" date="2019-02" db="EMBL/GenBank/DDBJ databases">
        <title>A cornucopia of Shigella phages from the Cornhusker state.</title>
        <authorList>
            <person name="Doore S.M."/>
            <person name="Schrad J.R."/>
            <person name="Perrett H.R."/>
            <person name="Dover J.A."/>
            <person name="Schrad K.P."/>
            <person name="Dean W.F."/>
            <person name="Parent K.N."/>
        </authorList>
    </citation>
    <scope>NUCLEOTIDE SEQUENCE [LARGE SCALE GENOMIC DNA]</scope>
</reference>
<gene>
    <name evidence="2" type="ORF">HRP29_gp36</name>
</gene>
<accession>A0A482JJS9</accession>
<feature type="region of interest" description="Disordered" evidence="1">
    <location>
        <begin position="1"/>
        <end position="51"/>
    </location>
</feature>
<evidence type="ECO:0000313" key="2">
    <source>
        <dbReference type="EMBL" id="QBP32936.1"/>
    </source>
</evidence>
<sequence>MDNTNTDITHVENSGGPVIPGAGKPPAQASNPQSVPTDAPVPGDAKNPQTGAQGLDIEALAAALKGKTGTEAAPAASTQELAQTGNPAIDAGVAMLTKVSGLNDGDMQRAIGKAIEYGDKNLIDKAFIKERFGEHAAYAELLAEAYLDDQVGQAQRAVTAAYDVAGGKESWDVAAQVFKGKAPEHLQAAARALANSGDLAGAAKLVVETCQSMGLIPNVNPQLKGGAGNYGALSAEAFSKEYQALRKEAGNRSLESHQFKQRYDNLLQRRAAGKRQGI</sequence>
<keyword evidence="3" id="KW-1185">Reference proteome</keyword>
<dbReference type="Proteomes" id="UP000294568">
    <property type="component" value="Segment"/>
</dbReference>
<feature type="compositionally biased region" description="Polar residues" evidence="1">
    <location>
        <begin position="1"/>
        <end position="12"/>
    </location>
</feature>
<proteinExistence type="predicted"/>